<evidence type="ECO:0000256" key="1">
    <source>
        <dbReference type="SAM" id="Phobius"/>
    </source>
</evidence>
<name>A0A4Y7T2Z8_COPMI</name>
<protein>
    <submittedName>
        <fullName evidence="2">Uncharacterized protein</fullName>
    </submittedName>
</protein>
<accession>A0A4Y7T2Z8</accession>
<comment type="caution">
    <text evidence="2">The sequence shown here is derived from an EMBL/GenBank/DDBJ whole genome shotgun (WGS) entry which is preliminary data.</text>
</comment>
<keyword evidence="1" id="KW-0812">Transmembrane</keyword>
<keyword evidence="1" id="KW-0472">Membrane</keyword>
<keyword evidence="1" id="KW-1133">Transmembrane helix</keyword>
<sequence length="118" mass="13522">MEGTCPELLRHYFAYVYAHSAPSTLNLILILPVIARWKVFLAVNSLLRCDTPAFFLDHHLGLRLIDFSSLRALELCIFRVTKHWGLCGRCLLITELRPLCDTPDLIHHCLVGQLRVLL</sequence>
<dbReference type="Proteomes" id="UP000298030">
    <property type="component" value="Unassembled WGS sequence"/>
</dbReference>
<keyword evidence="3" id="KW-1185">Reference proteome</keyword>
<gene>
    <name evidence="2" type="ORF">FA13DRAFT_804749</name>
</gene>
<reference evidence="2 3" key="1">
    <citation type="journal article" date="2019" name="Nat. Ecol. Evol.">
        <title>Megaphylogeny resolves global patterns of mushroom evolution.</title>
        <authorList>
            <person name="Varga T."/>
            <person name="Krizsan K."/>
            <person name="Foldi C."/>
            <person name="Dima B."/>
            <person name="Sanchez-Garcia M."/>
            <person name="Sanchez-Ramirez S."/>
            <person name="Szollosi G.J."/>
            <person name="Szarkandi J.G."/>
            <person name="Papp V."/>
            <person name="Albert L."/>
            <person name="Andreopoulos W."/>
            <person name="Angelini C."/>
            <person name="Antonin V."/>
            <person name="Barry K.W."/>
            <person name="Bougher N.L."/>
            <person name="Buchanan P."/>
            <person name="Buyck B."/>
            <person name="Bense V."/>
            <person name="Catcheside P."/>
            <person name="Chovatia M."/>
            <person name="Cooper J."/>
            <person name="Damon W."/>
            <person name="Desjardin D."/>
            <person name="Finy P."/>
            <person name="Geml J."/>
            <person name="Haridas S."/>
            <person name="Hughes K."/>
            <person name="Justo A."/>
            <person name="Karasinski D."/>
            <person name="Kautmanova I."/>
            <person name="Kiss B."/>
            <person name="Kocsube S."/>
            <person name="Kotiranta H."/>
            <person name="LaButti K.M."/>
            <person name="Lechner B.E."/>
            <person name="Liimatainen K."/>
            <person name="Lipzen A."/>
            <person name="Lukacs Z."/>
            <person name="Mihaltcheva S."/>
            <person name="Morgado L.N."/>
            <person name="Niskanen T."/>
            <person name="Noordeloos M.E."/>
            <person name="Ohm R.A."/>
            <person name="Ortiz-Santana B."/>
            <person name="Ovrebo C."/>
            <person name="Racz N."/>
            <person name="Riley R."/>
            <person name="Savchenko A."/>
            <person name="Shiryaev A."/>
            <person name="Soop K."/>
            <person name="Spirin V."/>
            <person name="Szebenyi C."/>
            <person name="Tomsovsky M."/>
            <person name="Tulloss R.E."/>
            <person name="Uehling J."/>
            <person name="Grigoriev I.V."/>
            <person name="Vagvolgyi C."/>
            <person name="Papp T."/>
            <person name="Martin F.M."/>
            <person name="Miettinen O."/>
            <person name="Hibbett D.S."/>
            <person name="Nagy L.G."/>
        </authorList>
    </citation>
    <scope>NUCLEOTIDE SEQUENCE [LARGE SCALE GENOMIC DNA]</scope>
    <source>
        <strain evidence="2 3">FP101781</strain>
    </source>
</reference>
<feature type="transmembrane region" description="Helical" evidence="1">
    <location>
        <begin position="12"/>
        <end position="35"/>
    </location>
</feature>
<evidence type="ECO:0000313" key="2">
    <source>
        <dbReference type="EMBL" id="TEB28334.1"/>
    </source>
</evidence>
<dbReference type="EMBL" id="QPFP01000033">
    <property type="protein sequence ID" value="TEB28334.1"/>
    <property type="molecule type" value="Genomic_DNA"/>
</dbReference>
<proteinExistence type="predicted"/>
<organism evidence="2 3">
    <name type="scientific">Coprinellus micaceus</name>
    <name type="common">Glistening ink-cap mushroom</name>
    <name type="synonym">Coprinus micaceus</name>
    <dbReference type="NCBI Taxonomy" id="71717"/>
    <lineage>
        <taxon>Eukaryota</taxon>
        <taxon>Fungi</taxon>
        <taxon>Dikarya</taxon>
        <taxon>Basidiomycota</taxon>
        <taxon>Agaricomycotina</taxon>
        <taxon>Agaricomycetes</taxon>
        <taxon>Agaricomycetidae</taxon>
        <taxon>Agaricales</taxon>
        <taxon>Agaricineae</taxon>
        <taxon>Psathyrellaceae</taxon>
        <taxon>Coprinellus</taxon>
    </lineage>
</organism>
<dbReference type="AlphaFoldDB" id="A0A4Y7T2Z8"/>
<evidence type="ECO:0000313" key="3">
    <source>
        <dbReference type="Proteomes" id="UP000298030"/>
    </source>
</evidence>